<evidence type="ECO:0000256" key="2">
    <source>
        <dbReference type="SAM" id="SignalP"/>
    </source>
</evidence>
<sequence length="622" mass="67176">MTAWTVLSVLPILVGAAARATGALDEDDVLSTVVTAAIPLGPVSLCCGLLYEKYRARRLQADLAGRLRQQSGDLQLNGIVQQATGHALTPEGLDDVFERIHLLVRRQADFETPLDATNLIDMLSQVVSTQLRLNGCDDDMRAKLIDGLDPQSLGLTGAQALSVLRKALPRALSWMRNPQHVDNLVRVMRALRRAQPGEDLREELGTAFMALLTPGTATAASTLRLVFRLTRPVEVEAALAHLERCLGLITVDERTAREAIAIYRAVLLDQEGQEDVVAAGMQAIVRLIESVQHVGPGGPSALLAELAHPRNDGVGPAAAGASPLRRAFIAMPCDPTPRDTQRVIDAERRRGGDLGGARGWADAFAWRTLPLDSLLVLEPHLSLPVAAQGAVAACLHAPRVLQPRQIGEIRRILGAEPLTRRARLYVQLAHGLSQHRETPARVFADGLTGPLETRLLIHAVAQSGGHSEEAREEAIGLIPRLLQLPQQRTTPELVRHGARALLDLMRGHEQPWGGDPVERLGELLASAMTWISRADVPPAQQASHAPRIPFPWMGGEIRVATLLDAAGMSPADLNEFEGASWARLADPRPPRAQTSQAAAAAPSPLDSWRWRADFADGKHSLG</sequence>
<evidence type="ECO:0000256" key="1">
    <source>
        <dbReference type="SAM" id="MobiDB-lite"/>
    </source>
</evidence>
<feature type="chain" id="PRO_5037574542" description="HEAT repeat domain-containing protein" evidence="2">
    <location>
        <begin position="21"/>
        <end position="622"/>
    </location>
</feature>
<keyword evidence="2" id="KW-0732">Signal</keyword>
<dbReference type="RefSeq" id="WP_201685274.1">
    <property type="nucleotide sequence ID" value="NZ_JAEQNA010000007.1"/>
</dbReference>
<name>A0A936ZIU6_9BURK</name>
<accession>A0A936ZIU6</accession>
<keyword evidence="4" id="KW-1185">Reference proteome</keyword>
<feature type="region of interest" description="Disordered" evidence="1">
    <location>
        <begin position="585"/>
        <end position="604"/>
    </location>
</feature>
<reference evidence="3" key="1">
    <citation type="submission" date="2021-01" db="EMBL/GenBank/DDBJ databases">
        <title>Ramlibacter sp. strain AW1 16S ribosomal RNA gene Genome sequencing and assembly.</title>
        <authorList>
            <person name="Kang M."/>
        </authorList>
    </citation>
    <scope>NUCLEOTIDE SEQUENCE</scope>
    <source>
        <strain evidence="3">AW1</strain>
    </source>
</reference>
<feature type="compositionally biased region" description="Low complexity" evidence="1">
    <location>
        <begin position="591"/>
        <end position="604"/>
    </location>
</feature>
<dbReference type="EMBL" id="JAEQNA010000007">
    <property type="protein sequence ID" value="MBL0422199.1"/>
    <property type="molecule type" value="Genomic_DNA"/>
</dbReference>
<dbReference type="Proteomes" id="UP000613011">
    <property type="component" value="Unassembled WGS sequence"/>
</dbReference>
<proteinExistence type="predicted"/>
<evidence type="ECO:0008006" key="5">
    <source>
        <dbReference type="Google" id="ProtNLM"/>
    </source>
</evidence>
<evidence type="ECO:0000313" key="3">
    <source>
        <dbReference type="EMBL" id="MBL0422199.1"/>
    </source>
</evidence>
<feature type="signal peptide" evidence="2">
    <location>
        <begin position="1"/>
        <end position="20"/>
    </location>
</feature>
<evidence type="ECO:0000313" key="4">
    <source>
        <dbReference type="Proteomes" id="UP000613011"/>
    </source>
</evidence>
<comment type="caution">
    <text evidence="3">The sequence shown here is derived from an EMBL/GenBank/DDBJ whole genome shotgun (WGS) entry which is preliminary data.</text>
</comment>
<protein>
    <recommendedName>
        <fullName evidence="5">HEAT repeat domain-containing protein</fullName>
    </recommendedName>
</protein>
<organism evidence="3 4">
    <name type="scientific">Ramlibacter aurantiacus</name>
    <dbReference type="NCBI Taxonomy" id="2801330"/>
    <lineage>
        <taxon>Bacteria</taxon>
        <taxon>Pseudomonadati</taxon>
        <taxon>Pseudomonadota</taxon>
        <taxon>Betaproteobacteria</taxon>
        <taxon>Burkholderiales</taxon>
        <taxon>Comamonadaceae</taxon>
        <taxon>Ramlibacter</taxon>
    </lineage>
</organism>
<gene>
    <name evidence="3" type="ORF">JI739_17760</name>
</gene>
<dbReference type="AlphaFoldDB" id="A0A936ZIU6"/>